<dbReference type="EMBL" id="BTFZ01000002">
    <property type="protein sequence ID" value="GMM34076.1"/>
    <property type="molecule type" value="Genomic_DNA"/>
</dbReference>
<dbReference type="GO" id="GO:0070390">
    <property type="term" value="C:transcription export complex 2"/>
    <property type="evidence" value="ECO:0007669"/>
    <property type="project" value="TreeGrafter"/>
</dbReference>
<dbReference type="GO" id="GO:0003690">
    <property type="term" value="F:double-stranded DNA binding"/>
    <property type="evidence" value="ECO:0007669"/>
    <property type="project" value="InterPro"/>
</dbReference>
<dbReference type="RefSeq" id="XP_064851076.1">
    <property type="nucleotide sequence ID" value="XM_064995004.1"/>
</dbReference>
<dbReference type="AlphaFoldDB" id="A0AAV5QHC4"/>
<dbReference type="InterPro" id="IPR036388">
    <property type="entry name" value="WH-like_DNA-bd_sf"/>
</dbReference>
<gene>
    <name evidence="1" type="ORF">DASC09_014010</name>
</gene>
<sequence>MTMSHGVLQDYLNQVKQLVSQNKSIAKVMSINVGMNPQMIANLQNELNSNQVNIRNTLENFFLFKDGKQKSERFAFTQLVETYLVFIRDFNPYSIVESIDLILNYLNSLIVVFNNYDDMSNSLIGCLMSDLDFGYKVCKIVDKVLWQQGINRNYPILTKLSIYLSKLFNDCKKNQTRNPIKKSILLKISNYMLMIYFVIDQPLNCATIFITNRHNFKTLRGSDFGKADVIKYRYYLGKFLILNDLYRPALIQFTYCYSKYPITHMRSQNFENILELLIVMLLSNGYHPQSQLIMKFQNPKLRNLYSSLVYAVKSGNVKEVNRIIDTSMDYLRHKGLYNLLLRNLTILTYRNLFYQTFKILNNGNVIENYTATLQYSSFLVGLKVSEDSYASKTVEEQLQHVEEILVSLIDKKWIKGVIFPGSSRIALSKKGNAFSPPLTNVNPRNEYDWLDK</sequence>
<dbReference type="PANTHER" id="PTHR12732">
    <property type="entry name" value="UNCHARACTERIZED PROTEASOME COMPONENT REGION PCI-CONTAINING"/>
    <property type="match status" value="1"/>
</dbReference>
<keyword evidence="2" id="KW-1185">Reference proteome</keyword>
<dbReference type="GO" id="GO:0003723">
    <property type="term" value="F:RNA binding"/>
    <property type="evidence" value="ECO:0007669"/>
    <property type="project" value="InterPro"/>
</dbReference>
<proteinExistence type="predicted"/>
<comment type="caution">
    <text evidence="1">The sequence shown here is derived from an EMBL/GenBank/DDBJ whole genome shotgun (WGS) entry which is preliminary data.</text>
</comment>
<dbReference type="GO" id="GO:0016973">
    <property type="term" value="P:poly(A)+ mRNA export from nucleus"/>
    <property type="evidence" value="ECO:0007669"/>
    <property type="project" value="TreeGrafter"/>
</dbReference>
<accession>A0AAV5QHC4</accession>
<dbReference type="SMART" id="SM00753">
    <property type="entry name" value="PAM"/>
    <property type="match status" value="1"/>
</dbReference>
<reference evidence="1 2" key="1">
    <citation type="journal article" date="2023" name="Elife">
        <title>Identification of key yeast species and microbe-microbe interactions impacting larval growth of Drosophila in the wild.</title>
        <authorList>
            <person name="Mure A."/>
            <person name="Sugiura Y."/>
            <person name="Maeda R."/>
            <person name="Honda K."/>
            <person name="Sakurai N."/>
            <person name="Takahashi Y."/>
            <person name="Watada M."/>
            <person name="Katoh T."/>
            <person name="Gotoh A."/>
            <person name="Gotoh Y."/>
            <person name="Taniguchi I."/>
            <person name="Nakamura K."/>
            <person name="Hayashi T."/>
            <person name="Katayama T."/>
            <person name="Uemura T."/>
            <person name="Hattori Y."/>
        </authorList>
    </citation>
    <scope>NUCLEOTIDE SEQUENCE [LARGE SCALE GENOMIC DNA]</scope>
    <source>
        <strain evidence="1 2">SC-9</strain>
    </source>
</reference>
<dbReference type="GO" id="GO:0000973">
    <property type="term" value="P:post-transcriptional tethering of RNA polymerase II gene DNA at nuclear periphery"/>
    <property type="evidence" value="ECO:0007669"/>
    <property type="project" value="TreeGrafter"/>
</dbReference>
<name>A0AAV5QHC4_9ASCO</name>
<dbReference type="Proteomes" id="UP001360560">
    <property type="component" value="Unassembled WGS sequence"/>
</dbReference>
<dbReference type="GO" id="GO:0006368">
    <property type="term" value="P:transcription elongation by RNA polymerase II"/>
    <property type="evidence" value="ECO:0007669"/>
    <property type="project" value="TreeGrafter"/>
</dbReference>
<dbReference type="Gene3D" id="1.10.10.10">
    <property type="entry name" value="Winged helix-like DNA-binding domain superfamily/Winged helix DNA-binding domain"/>
    <property type="match status" value="1"/>
</dbReference>
<organism evidence="1 2">
    <name type="scientific">Saccharomycopsis crataegensis</name>
    <dbReference type="NCBI Taxonomy" id="43959"/>
    <lineage>
        <taxon>Eukaryota</taxon>
        <taxon>Fungi</taxon>
        <taxon>Dikarya</taxon>
        <taxon>Ascomycota</taxon>
        <taxon>Saccharomycotina</taxon>
        <taxon>Saccharomycetes</taxon>
        <taxon>Saccharomycopsidaceae</taxon>
        <taxon>Saccharomycopsis</taxon>
    </lineage>
</organism>
<dbReference type="InterPro" id="IPR045114">
    <property type="entry name" value="Csn12-like"/>
</dbReference>
<dbReference type="GeneID" id="90072055"/>
<evidence type="ECO:0000313" key="1">
    <source>
        <dbReference type="EMBL" id="GMM34076.1"/>
    </source>
</evidence>
<protein>
    <submittedName>
        <fullName evidence="1">Thp1 protein</fullName>
    </submittedName>
</protein>
<evidence type="ECO:0000313" key="2">
    <source>
        <dbReference type="Proteomes" id="UP001360560"/>
    </source>
</evidence>
<dbReference type="PANTHER" id="PTHR12732:SF8">
    <property type="entry name" value="NUCLEAR MRNA EXPORT PROTEIN THP1"/>
    <property type="match status" value="1"/>
</dbReference>